<gene>
    <name evidence="7" type="ORF">EYC87_06735</name>
</gene>
<evidence type="ECO:0000256" key="1">
    <source>
        <dbReference type="ARBA" id="ARBA00001933"/>
    </source>
</evidence>
<comment type="pathway">
    <text evidence="2">Amino-acid biosynthesis; L-cysteine biosynthesis; L-cysteine from L-serine: step 2/2.</text>
</comment>
<dbReference type="PROSITE" id="PS00901">
    <property type="entry name" value="CYS_SYNTHASE"/>
    <property type="match status" value="1"/>
</dbReference>
<dbReference type="InterPro" id="IPR001216">
    <property type="entry name" value="P-phosphate_BS"/>
</dbReference>
<dbReference type="CDD" id="cd01561">
    <property type="entry name" value="CBS_like"/>
    <property type="match status" value="1"/>
</dbReference>
<dbReference type="EC" id="2.5.1.47" evidence="3"/>
<comment type="caution">
    <text evidence="7">The sequence shown here is derived from an EMBL/GenBank/DDBJ whole genome shotgun (WGS) entry which is preliminary data.</text>
</comment>
<dbReference type="Pfam" id="PF00291">
    <property type="entry name" value="PALP"/>
    <property type="match status" value="1"/>
</dbReference>
<evidence type="ECO:0000256" key="3">
    <source>
        <dbReference type="ARBA" id="ARBA00012681"/>
    </source>
</evidence>
<dbReference type="PANTHER" id="PTHR10314">
    <property type="entry name" value="CYSTATHIONINE BETA-SYNTHASE"/>
    <property type="match status" value="1"/>
</dbReference>
<sequence length="339" mass="36471">MRNIHTSVLEAIGETPMIQLERFGARVEPTLLAKLEFTNPGGSMKDRAALGMVEWAEREYALQPQDEIIVSTSGNLGLGMAMVCAVKGYRLTCLVDPKVNPSTERCMQLLGAELVKVDEQDHTGGYHLSRLDRLESLQKERPRAVYLDQYDCQAAIDAHRTTTGPEIFAQVEGKLDAIVMATGTGGSSMGVAQFLRKHSPKTEIWLVDEKGSLALPDNGGAAPRFLNGLGTSIAPANFGGAEVHQYVDHIVYVNAEESIAAAAELALSEGILVGGSGGAVVHVMKNLVASNFQLGSTILSLIPDHGSRYTQTQFDPEWLCSMGLDVPSVTYSTVVKQDA</sequence>
<organism evidence="7 8">
    <name type="scientific">Candidatus Seongchinamella marina</name>
    <dbReference type="NCBI Taxonomy" id="2518990"/>
    <lineage>
        <taxon>Bacteria</taxon>
        <taxon>Pseudomonadati</taxon>
        <taxon>Pseudomonadota</taxon>
        <taxon>Gammaproteobacteria</taxon>
        <taxon>Cellvibrionales</taxon>
        <taxon>Halieaceae</taxon>
        <taxon>Seongchinamella</taxon>
    </lineage>
</organism>
<evidence type="ECO:0000313" key="8">
    <source>
        <dbReference type="Proteomes" id="UP001143307"/>
    </source>
</evidence>
<dbReference type="RefSeq" id="WP_007228029.1">
    <property type="nucleotide sequence ID" value="NZ_SHNP01000002.1"/>
</dbReference>
<protein>
    <recommendedName>
        <fullName evidence="3">cysteine synthase</fullName>
        <ecNumber evidence="3">2.5.1.47</ecNumber>
    </recommendedName>
</protein>
<dbReference type="Gene3D" id="3.40.50.1100">
    <property type="match status" value="2"/>
</dbReference>
<dbReference type="InterPro" id="IPR036052">
    <property type="entry name" value="TrpB-like_PALP_sf"/>
</dbReference>
<evidence type="ECO:0000256" key="4">
    <source>
        <dbReference type="ARBA" id="ARBA00022898"/>
    </source>
</evidence>
<proteinExistence type="predicted"/>
<feature type="domain" description="Tryptophan synthase beta chain-like PALP" evidence="6">
    <location>
        <begin position="9"/>
        <end position="304"/>
    </location>
</feature>
<dbReference type="InterPro" id="IPR001926">
    <property type="entry name" value="TrpB-like_PALP"/>
</dbReference>
<comment type="cofactor">
    <cofactor evidence="1">
        <name>pyridoxal 5'-phosphate</name>
        <dbReference type="ChEBI" id="CHEBI:597326"/>
    </cofactor>
</comment>
<evidence type="ECO:0000259" key="6">
    <source>
        <dbReference type="Pfam" id="PF00291"/>
    </source>
</evidence>
<name>A0ABT3STH1_9GAMM</name>
<evidence type="ECO:0000256" key="5">
    <source>
        <dbReference type="ARBA" id="ARBA00047931"/>
    </source>
</evidence>
<dbReference type="EMBL" id="SHNP01000002">
    <property type="protein sequence ID" value="MCX2973282.1"/>
    <property type="molecule type" value="Genomic_DNA"/>
</dbReference>
<dbReference type="InterPro" id="IPR050214">
    <property type="entry name" value="Cys_Synth/Cystath_Beta-Synth"/>
</dbReference>
<evidence type="ECO:0000256" key="2">
    <source>
        <dbReference type="ARBA" id="ARBA00004962"/>
    </source>
</evidence>
<keyword evidence="4" id="KW-0663">Pyridoxal phosphate</keyword>
<dbReference type="Proteomes" id="UP001143307">
    <property type="component" value="Unassembled WGS sequence"/>
</dbReference>
<comment type="catalytic activity">
    <reaction evidence="5">
        <text>O-acetyl-L-serine + hydrogen sulfide = L-cysteine + acetate</text>
        <dbReference type="Rhea" id="RHEA:14829"/>
        <dbReference type="ChEBI" id="CHEBI:29919"/>
        <dbReference type="ChEBI" id="CHEBI:30089"/>
        <dbReference type="ChEBI" id="CHEBI:35235"/>
        <dbReference type="ChEBI" id="CHEBI:58340"/>
        <dbReference type="EC" id="2.5.1.47"/>
    </reaction>
</comment>
<dbReference type="SUPFAM" id="SSF53686">
    <property type="entry name" value="Tryptophan synthase beta subunit-like PLP-dependent enzymes"/>
    <property type="match status" value="1"/>
</dbReference>
<reference evidence="7" key="1">
    <citation type="submission" date="2019-02" db="EMBL/GenBank/DDBJ databases">
        <authorList>
            <person name="Li S.-H."/>
        </authorList>
    </citation>
    <scope>NUCLEOTIDE SEQUENCE</scope>
    <source>
        <strain evidence="7">IMCC8485</strain>
    </source>
</reference>
<accession>A0ABT3STH1</accession>
<evidence type="ECO:0000313" key="7">
    <source>
        <dbReference type="EMBL" id="MCX2973282.1"/>
    </source>
</evidence>
<keyword evidence="8" id="KW-1185">Reference proteome</keyword>